<dbReference type="PANTHER" id="PTHR33177">
    <property type="entry name" value="PUTATIVE-RELATED"/>
    <property type="match status" value="1"/>
</dbReference>
<dbReference type="Proteomes" id="UP001189624">
    <property type="component" value="Chromosome 5"/>
</dbReference>
<dbReference type="EMBL" id="OY731402">
    <property type="protein sequence ID" value="CAJ1956191.1"/>
    <property type="molecule type" value="Genomic_DNA"/>
</dbReference>
<accession>A0AA86VL94</accession>
<keyword evidence="1" id="KW-1133">Transmembrane helix</keyword>
<keyword evidence="1" id="KW-0472">Membrane</keyword>
<evidence type="ECO:0000256" key="1">
    <source>
        <dbReference type="SAM" id="Phobius"/>
    </source>
</evidence>
<feature type="transmembrane region" description="Helical" evidence="1">
    <location>
        <begin position="177"/>
        <end position="203"/>
    </location>
</feature>
<organism evidence="3 4">
    <name type="scientific">Sphenostylis stenocarpa</name>
    <dbReference type="NCBI Taxonomy" id="92480"/>
    <lineage>
        <taxon>Eukaryota</taxon>
        <taxon>Viridiplantae</taxon>
        <taxon>Streptophyta</taxon>
        <taxon>Embryophyta</taxon>
        <taxon>Tracheophyta</taxon>
        <taxon>Spermatophyta</taxon>
        <taxon>Magnoliopsida</taxon>
        <taxon>eudicotyledons</taxon>
        <taxon>Gunneridae</taxon>
        <taxon>Pentapetalae</taxon>
        <taxon>rosids</taxon>
        <taxon>fabids</taxon>
        <taxon>Fabales</taxon>
        <taxon>Fabaceae</taxon>
        <taxon>Papilionoideae</taxon>
        <taxon>50 kb inversion clade</taxon>
        <taxon>NPAAA clade</taxon>
        <taxon>indigoferoid/millettioid clade</taxon>
        <taxon>Phaseoleae</taxon>
        <taxon>Sphenostylis</taxon>
    </lineage>
</organism>
<evidence type="ECO:0000313" key="4">
    <source>
        <dbReference type="Proteomes" id="UP001189624"/>
    </source>
</evidence>
<feature type="domain" description="GIR1-like zinc ribbon" evidence="2">
    <location>
        <begin position="19"/>
        <end position="51"/>
    </location>
</feature>
<dbReference type="Pfam" id="PF24747">
    <property type="entry name" value="Zn-ribbon_GIR1"/>
    <property type="match status" value="1"/>
</dbReference>
<dbReference type="AlphaFoldDB" id="A0AA86VL94"/>
<evidence type="ECO:0000259" key="2">
    <source>
        <dbReference type="Pfam" id="PF24747"/>
    </source>
</evidence>
<proteinExistence type="predicted"/>
<keyword evidence="1" id="KW-0812">Transmembrane</keyword>
<dbReference type="InterPro" id="IPR056440">
    <property type="entry name" value="Zn-ribbon_GIR1"/>
</dbReference>
<name>A0AA86VL94_9FABA</name>
<keyword evidence="4" id="KW-1185">Reference proteome</keyword>
<dbReference type="Gramene" id="rna-AYBTSS11_LOCUS16526">
    <property type="protein sequence ID" value="CAJ1956191.1"/>
    <property type="gene ID" value="gene-AYBTSS11_LOCUS16526"/>
</dbReference>
<protein>
    <recommendedName>
        <fullName evidence="2">GIR1-like zinc ribbon domain-containing protein</fullName>
    </recommendedName>
</protein>
<evidence type="ECO:0000313" key="3">
    <source>
        <dbReference type="EMBL" id="CAJ1956191.1"/>
    </source>
</evidence>
<dbReference type="InterPro" id="IPR055281">
    <property type="entry name" value="GIR1-2/SIED1"/>
</dbReference>
<sequence length="212" mass="24181">MATEEEEKVHGADGQETKAMDLVGCLRCFMYVMLSEVDPKCPKCKSTAFIDLREMVWNAAPLVLHEEQWKVHLLEGNIISQELFGKTMHSKATVLLHLILKMELHAARWIFSSRLKCVLEESVRRMNKFLHEGFMDVKGLVLCKVDIYAAINFGTEKVKKINCFFEKLTDNTSLKKYIVLSSSILLATSKILLILAMSAKLVIRISVIYLNK</sequence>
<dbReference type="PANTHER" id="PTHR33177:SF79">
    <property type="entry name" value="LITAF DOMAIN-CONTAINING PROTEIN"/>
    <property type="match status" value="1"/>
</dbReference>
<reference evidence="3" key="1">
    <citation type="submission" date="2023-10" db="EMBL/GenBank/DDBJ databases">
        <authorList>
            <person name="Domelevo Entfellner J.-B."/>
        </authorList>
    </citation>
    <scope>NUCLEOTIDE SEQUENCE</scope>
</reference>
<gene>
    <name evidence="3" type="ORF">AYBTSS11_LOCUS16526</name>
</gene>